<keyword evidence="1" id="KW-0677">Repeat</keyword>
<gene>
    <name evidence="3" type="ORF">G3I70_29765</name>
</gene>
<dbReference type="EMBL" id="JAAGLI010000804">
    <property type="protein sequence ID" value="NEA26652.1"/>
    <property type="molecule type" value="Genomic_DNA"/>
</dbReference>
<dbReference type="InterPro" id="IPR036628">
    <property type="entry name" value="Clp_N_dom_sf"/>
</dbReference>
<comment type="caution">
    <text evidence="3">The sequence shown here is derived from an EMBL/GenBank/DDBJ whole genome shotgun (WGS) entry which is preliminary data.</text>
</comment>
<dbReference type="Proteomes" id="UP000475532">
    <property type="component" value="Unassembled WGS sequence"/>
</dbReference>
<feature type="domain" description="Clp R" evidence="2">
    <location>
        <begin position="2"/>
        <end position="182"/>
    </location>
</feature>
<dbReference type="Gene3D" id="1.10.1780.10">
    <property type="entry name" value="Clp, N-terminal domain"/>
    <property type="match status" value="2"/>
</dbReference>
<dbReference type="SUPFAM" id="SSF81923">
    <property type="entry name" value="Double Clp-N motif"/>
    <property type="match status" value="2"/>
</dbReference>
<protein>
    <recommendedName>
        <fullName evidence="2">Clp R domain-containing protein</fullName>
    </recommendedName>
</protein>
<dbReference type="Pfam" id="PF02861">
    <property type="entry name" value="Clp_N"/>
    <property type="match status" value="2"/>
</dbReference>
<dbReference type="AlphaFoldDB" id="A0A6L9QNP4"/>
<evidence type="ECO:0000256" key="1">
    <source>
        <dbReference type="PROSITE-ProRule" id="PRU01251"/>
    </source>
</evidence>
<evidence type="ECO:0000313" key="3">
    <source>
        <dbReference type="EMBL" id="NEA26652.1"/>
    </source>
</evidence>
<name>A0A6L9QNP4_9ACTN</name>
<evidence type="ECO:0000259" key="2">
    <source>
        <dbReference type="PROSITE" id="PS51903"/>
    </source>
</evidence>
<proteinExistence type="predicted"/>
<dbReference type="InterPro" id="IPR004176">
    <property type="entry name" value="Clp_R_N"/>
</dbReference>
<dbReference type="RefSeq" id="WP_163060720.1">
    <property type="nucleotide sequence ID" value="NZ_JAAGLI010000804.1"/>
</dbReference>
<dbReference type="PROSITE" id="PS51903">
    <property type="entry name" value="CLP_R"/>
    <property type="match status" value="1"/>
</dbReference>
<reference evidence="3 4" key="1">
    <citation type="submission" date="2020-01" db="EMBL/GenBank/DDBJ databases">
        <title>Insect and environment-associated Actinomycetes.</title>
        <authorList>
            <person name="Currrie C."/>
            <person name="Chevrette M."/>
            <person name="Carlson C."/>
            <person name="Stubbendieck R."/>
            <person name="Wendt-Pienkowski E."/>
        </authorList>
    </citation>
    <scope>NUCLEOTIDE SEQUENCE [LARGE SCALE GENOMIC DNA]</scope>
    <source>
        <strain evidence="3 4">SID10258</strain>
    </source>
</reference>
<evidence type="ECO:0000313" key="4">
    <source>
        <dbReference type="Proteomes" id="UP000475532"/>
    </source>
</evidence>
<accession>A0A6L9QNP4</accession>
<organism evidence="3 4">
    <name type="scientific">Actinomadura bangladeshensis</name>
    <dbReference type="NCBI Taxonomy" id="453573"/>
    <lineage>
        <taxon>Bacteria</taxon>
        <taxon>Bacillati</taxon>
        <taxon>Actinomycetota</taxon>
        <taxon>Actinomycetes</taxon>
        <taxon>Streptosporangiales</taxon>
        <taxon>Thermomonosporaceae</taxon>
        <taxon>Actinomadura</taxon>
    </lineage>
</organism>
<sequence length="185" mass="20149">MFERFTESARRAVTGAQAEARALHDRHIGTEHVLLSLVAADDAMGRALREHGLAADDLRARIARVNGTGGEVLDSDALKSIGIDLDAVREATEESFGEGALDVPAGKLQRYRRGHIPFTPKSKKALELSLRHAIRLKQKEIGSGHILLGVLHDDDFLSVRLAAEAGVDVPRLREHVERLLTSEAA</sequence>